<evidence type="ECO:0000256" key="4">
    <source>
        <dbReference type="PROSITE-ProRule" id="PRU00110"/>
    </source>
</evidence>
<dbReference type="OrthoDB" id="1673781at2759"/>
<organism evidence="7 8">
    <name type="scientific">Ananas comosus</name>
    <name type="common">Pineapple</name>
    <name type="synonym">Ananas ananas</name>
    <dbReference type="NCBI Taxonomy" id="4615"/>
    <lineage>
        <taxon>Eukaryota</taxon>
        <taxon>Viridiplantae</taxon>
        <taxon>Streptophyta</taxon>
        <taxon>Embryophyta</taxon>
        <taxon>Tracheophyta</taxon>
        <taxon>Spermatophyta</taxon>
        <taxon>Magnoliopsida</taxon>
        <taxon>Liliopsida</taxon>
        <taxon>Poales</taxon>
        <taxon>Bromeliaceae</taxon>
        <taxon>Bromelioideae</taxon>
        <taxon>Ananas</taxon>
    </lineage>
</organism>
<dbReference type="SUPFAM" id="SSF47226">
    <property type="entry name" value="Histidine-containing phosphotransfer domain, HPT domain"/>
    <property type="match status" value="1"/>
</dbReference>
<dbReference type="GO" id="GO:0005634">
    <property type="term" value="C:nucleus"/>
    <property type="evidence" value="ECO:0007669"/>
    <property type="project" value="UniProtKB-SubCell"/>
</dbReference>
<name>A0A6P5FY01_ANACO</name>
<evidence type="ECO:0000313" key="8">
    <source>
        <dbReference type="RefSeq" id="XP_020097870.1"/>
    </source>
</evidence>
<feature type="domain" description="HPt" evidence="6">
    <location>
        <begin position="35"/>
        <end position="130"/>
    </location>
</feature>
<evidence type="ECO:0000256" key="3">
    <source>
        <dbReference type="ARBA" id="ARBA00053560"/>
    </source>
</evidence>
<dbReference type="FunFam" id="1.20.120.160:FF:000005">
    <property type="entry name" value="Histidine-containing phosphotransfer protein 4"/>
    <property type="match status" value="1"/>
</dbReference>
<reference evidence="7" key="1">
    <citation type="journal article" date="2015" name="Nat. Genet.">
        <title>The pineapple genome and the evolution of CAM photosynthesis.</title>
        <authorList>
            <person name="Ming R."/>
            <person name="VanBuren R."/>
            <person name="Wai C.M."/>
            <person name="Tang H."/>
            <person name="Schatz M.C."/>
            <person name="Bowers J.E."/>
            <person name="Lyons E."/>
            <person name="Wang M.L."/>
            <person name="Chen J."/>
            <person name="Biggers E."/>
            <person name="Zhang J."/>
            <person name="Huang L."/>
            <person name="Zhang L."/>
            <person name="Miao W."/>
            <person name="Zhang J."/>
            <person name="Ye Z."/>
            <person name="Miao C."/>
            <person name="Lin Z."/>
            <person name="Wang H."/>
            <person name="Zhou H."/>
            <person name="Yim W.C."/>
            <person name="Priest H.D."/>
            <person name="Zheng C."/>
            <person name="Woodhouse M."/>
            <person name="Edger P.P."/>
            <person name="Guyot R."/>
            <person name="Guo H.B."/>
            <person name="Guo H."/>
            <person name="Zheng G."/>
            <person name="Singh R."/>
            <person name="Sharma A."/>
            <person name="Min X."/>
            <person name="Zheng Y."/>
            <person name="Lee H."/>
            <person name="Gurtowski J."/>
            <person name="Sedlazeck F.J."/>
            <person name="Harkess A."/>
            <person name="McKain M.R."/>
            <person name="Liao Z."/>
            <person name="Fang J."/>
            <person name="Liu J."/>
            <person name="Zhang X."/>
            <person name="Zhang Q."/>
            <person name="Hu W."/>
            <person name="Qin Y."/>
            <person name="Wang K."/>
            <person name="Chen L.Y."/>
            <person name="Shirley N."/>
            <person name="Lin Y.R."/>
            <person name="Liu L.Y."/>
            <person name="Hernandez A.G."/>
            <person name="Wright C.L."/>
            <person name="Bulone V."/>
            <person name="Tuskan G.A."/>
            <person name="Heath K."/>
            <person name="Zee F."/>
            <person name="Moore P.H."/>
            <person name="Sunkar R."/>
            <person name="Leebens-Mack J.H."/>
            <person name="Mockler T."/>
            <person name="Bennetzen J.L."/>
            <person name="Freeling M."/>
            <person name="Sankoff D."/>
            <person name="Paterson A.H."/>
            <person name="Zhu X."/>
            <person name="Yang X."/>
            <person name="Smith J.A."/>
            <person name="Cushman J.C."/>
            <person name="Paull R.E."/>
            <person name="Yu Q."/>
        </authorList>
    </citation>
    <scope>NUCLEOTIDE SEQUENCE [LARGE SCALE GENOMIC DNA]</scope>
    <source>
        <strain evidence="7">cv. F153</strain>
    </source>
</reference>
<dbReference type="GeneID" id="109716727"/>
<dbReference type="RefSeq" id="XP_020097870.1">
    <property type="nucleotide sequence ID" value="XM_020242281.1"/>
</dbReference>
<evidence type="ECO:0000259" key="6">
    <source>
        <dbReference type="PROSITE" id="PS50894"/>
    </source>
</evidence>
<comment type="function">
    <text evidence="5">Functions as a two-component phosphorelay mediators between cytokinin sensor histidine kinases and response regulators (B-type ARRs). Plays an important role in propagating cytokinin signal transduction.</text>
</comment>
<gene>
    <name evidence="8" type="primary">LOC109716727</name>
</gene>
<dbReference type="Gramene" id="Aco009970.1.mrna1">
    <property type="protein sequence ID" value="Aco009970.1.mrna1"/>
    <property type="gene ID" value="Aco009970.1.path1"/>
</dbReference>
<keyword evidence="2 5" id="KW-0902">Two-component regulatory system</keyword>
<dbReference type="PANTHER" id="PTHR28242">
    <property type="entry name" value="PHOSPHORELAY INTERMEDIATE PROTEIN YPD1"/>
    <property type="match status" value="1"/>
</dbReference>
<dbReference type="Gene3D" id="1.20.120.160">
    <property type="entry name" value="HPT domain"/>
    <property type="match status" value="1"/>
</dbReference>
<reference evidence="8" key="2">
    <citation type="submission" date="2025-08" db="UniProtKB">
        <authorList>
            <consortium name="RefSeq"/>
        </authorList>
    </citation>
    <scope>IDENTIFICATION</scope>
    <source>
        <tissue evidence="8">Leaf</tissue>
    </source>
</reference>
<evidence type="ECO:0000256" key="1">
    <source>
        <dbReference type="ARBA" id="ARBA00022864"/>
    </source>
</evidence>
<dbReference type="InterPro" id="IPR036641">
    <property type="entry name" value="HPT_dom_sf"/>
</dbReference>
<keyword evidence="4" id="KW-0597">Phosphoprotein</keyword>
<dbReference type="InterPro" id="IPR008207">
    <property type="entry name" value="Sig_transdc_His_kin_Hpt_dom"/>
</dbReference>
<dbReference type="PANTHER" id="PTHR28242:SF43">
    <property type="entry name" value="HISTIDINE-CONTAINING PHOSPHOTRANSFER PROTEIN 4"/>
    <property type="match status" value="1"/>
</dbReference>
<evidence type="ECO:0000256" key="5">
    <source>
        <dbReference type="RuleBase" id="RU369004"/>
    </source>
</evidence>
<dbReference type="GO" id="GO:0000160">
    <property type="term" value="P:phosphorelay signal transduction system"/>
    <property type="evidence" value="ECO:0007669"/>
    <property type="project" value="UniProtKB-UniRule"/>
</dbReference>
<evidence type="ECO:0000256" key="2">
    <source>
        <dbReference type="ARBA" id="ARBA00023012"/>
    </source>
</evidence>
<evidence type="ECO:0000313" key="7">
    <source>
        <dbReference type="Proteomes" id="UP000515123"/>
    </source>
</evidence>
<dbReference type="GO" id="GO:0009736">
    <property type="term" value="P:cytokinin-activated signaling pathway"/>
    <property type="evidence" value="ECO:0007669"/>
    <property type="project" value="UniProtKB-KW"/>
</dbReference>
<dbReference type="Proteomes" id="UP000515123">
    <property type="component" value="Linkage group 10"/>
</dbReference>
<comment type="subcellular location">
    <subcellularLocation>
        <location evidence="5">Cytoplasm</location>
        <location evidence="5">Cytosol</location>
    </subcellularLocation>
    <subcellularLocation>
        <location evidence="5">Nucleus</location>
    </subcellularLocation>
</comment>
<protein>
    <recommendedName>
        <fullName evidence="5">Histidine-containing phosphotransfer protein</fullName>
    </recommendedName>
</protein>
<dbReference type="PROSITE" id="PS50894">
    <property type="entry name" value="HPT"/>
    <property type="match status" value="1"/>
</dbReference>
<keyword evidence="1 5" id="KW-0932">Cytokinin signaling pathway</keyword>
<dbReference type="GO" id="GO:0009927">
    <property type="term" value="F:histidine phosphotransfer kinase activity"/>
    <property type="evidence" value="ECO:0007669"/>
    <property type="project" value="UniProtKB-UniRule"/>
</dbReference>
<dbReference type="Pfam" id="PF01627">
    <property type="entry name" value="Hpt"/>
    <property type="match status" value="1"/>
</dbReference>
<dbReference type="AlphaFoldDB" id="A0A6P5FY01"/>
<dbReference type="GO" id="GO:0043424">
    <property type="term" value="F:protein histidine kinase binding"/>
    <property type="evidence" value="ECO:0007669"/>
    <property type="project" value="UniProtKB-UniRule"/>
</dbReference>
<sequence>MEHSRQLGYMKRSLFDQGYLDEQFYQLEELQDEASPNFVEEVVALFFKDSLRLMSNIDQALEKHPRDFHRLDSLMHQLKGSVSSIGALRMKNECTLFKEHCDEQNIEGCQRSFQKVKREHAALRQKLETYFQCNGGFQLLRQAGPAEKATRSGV</sequence>
<feature type="modified residue" description="Phosphohistidine" evidence="4">
    <location>
        <position position="76"/>
    </location>
</feature>
<dbReference type="CDD" id="cd00088">
    <property type="entry name" value="HPT"/>
    <property type="match status" value="1"/>
</dbReference>
<dbReference type="InterPro" id="IPR045871">
    <property type="entry name" value="AHP1-5/YPD1"/>
</dbReference>
<comment type="function">
    <text evidence="3">Functions as a two-component phosphorelay mediator between cytokinin sensor histidine kinases and response regulators (B-type ARRs). Plays an important role in propagating cytokinin signal transduction.</text>
</comment>
<keyword evidence="7" id="KW-1185">Reference proteome</keyword>
<accession>A0A6P5FY01</accession>
<comment type="domain">
    <text evidence="5">Histidine-containing phosphotransfer domain (HPt) contains an active histidine that mediates the phosphotransfer.</text>
</comment>
<proteinExistence type="predicted"/>
<dbReference type="GO" id="GO:0005829">
    <property type="term" value="C:cytosol"/>
    <property type="evidence" value="ECO:0007669"/>
    <property type="project" value="UniProtKB-SubCell"/>
</dbReference>